<feature type="transmembrane region" description="Helical" evidence="3">
    <location>
        <begin position="12"/>
        <end position="34"/>
    </location>
</feature>
<evidence type="ECO:0000256" key="2">
    <source>
        <dbReference type="SAM" id="Coils"/>
    </source>
</evidence>
<evidence type="ECO:0000256" key="1">
    <source>
        <dbReference type="ARBA" id="ARBA00044755"/>
    </source>
</evidence>
<accession>A0ABU0E3F0</accession>
<sequence length="334" mass="36905">MNQATVEAVKAVSTSMVVILLALIIIVIVVSYLIGRITKMKGIKELELLKLVYKDLDTEIQSIDWDSFHTIINSCRDEELLAQAKTIHSQMKDVEEVMVTVNTLIHSFDKKKLKNSRIKDIEKVITYIRSIIESQESKIHKLKDNINLITESEPQRKHKAVHAIKKTIEVKRELVKEEKKKMDEINNSVEREHSVFAKGLVINGDVSIDTSLIMSGEINGNLTCEEYVELGENAVVNGDVSAASLVVQKSKVVGNIKVVREVTIGDGAYVKGDVEAEVLTVSGMVEGNISARSEVSLTKDAQVLGNIEAAYIDIERGAKISGSMKTGDDSSNNK</sequence>
<dbReference type="SUPFAM" id="SSF51161">
    <property type="entry name" value="Trimeric LpxA-like enzymes"/>
    <property type="match status" value="1"/>
</dbReference>
<dbReference type="InterPro" id="IPR011004">
    <property type="entry name" value="Trimer_LpxA-like_sf"/>
</dbReference>
<gene>
    <name evidence="4" type="ORF">J2S15_001970</name>
</gene>
<dbReference type="Pfam" id="PF04519">
    <property type="entry name" value="Bactofilin"/>
    <property type="match status" value="2"/>
</dbReference>
<protein>
    <submittedName>
        <fullName evidence="4">Cytoskeletal protein CcmA (Bactofilin family)</fullName>
    </submittedName>
</protein>
<evidence type="ECO:0000313" key="4">
    <source>
        <dbReference type="EMBL" id="MDQ0361223.1"/>
    </source>
</evidence>
<evidence type="ECO:0000313" key="5">
    <source>
        <dbReference type="Proteomes" id="UP001230220"/>
    </source>
</evidence>
<comment type="caution">
    <text evidence="4">The sequence shown here is derived from an EMBL/GenBank/DDBJ whole genome shotgun (WGS) entry which is preliminary data.</text>
</comment>
<reference evidence="4 5" key="1">
    <citation type="submission" date="2023-07" db="EMBL/GenBank/DDBJ databases">
        <title>Genomic Encyclopedia of Type Strains, Phase IV (KMG-IV): sequencing the most valuable type-strain genomes for metagenomic binning, comparative biology and taxonomic classification.</title>
        <authorList>
            <person name="Goeker M."/>
        </authorList>
    </citation>
    <scope>NUCLEOTIDE SEQUENCE [LARGE SCALE GENOMIC DNA]</scope>
    <source>
        <strain evidence="4 5">DSM 16784</strain>
    </source>
</reference>
<keyword evidence="5" id="KW-1185">Reference proteome</keyword>
<proteinExistence type="inferred from homology"/>
<evidence type="ECO:0000256" key="3">
    <source>
        <dbReference type="SAM" id="Phobius"/>
    </source>
</evidence>
<organism evidence="4 5">
    <name type="scientific">Breznakia pachnodae</name>
    <dbReference type="NCBI Taxonomy" id="265178"/>
    <lineage>
        <taxon>Bacteria</taxon>
        <taxon>Bacillati</taxon>
        <taxon>Bacillota</taxon>
        <taxon>Erysipelotrichia</taxon>
        <taxon>Erysipelotrichales</taxon>
        <taxon>Erysipelotrichaceae</taxon>
        <taxon>Breznakia</taxon>
    </lineage>
</organism>
<keyword evidence="3" id="KW-0812">Transmembrane</keyword>
<name>A0ABU0E3F0_9FIRM</name>
<dbReference type="PANTHER" id="PTHR35024">
    <property type="entry name" value="HYPOTHETICAL CYTOSOLIC PROTEIN"/>
    <property type="match status" value="1"/>
</dbReference>
<dbReference type="PANTHER" id="PTHR35024:SF4">
    <property type="entry name" value="POLYMER-FORMING CYTOSKELETAL PROTEIN"/>
    <property type="match status" value="1"/>
</dbReference>
<dbReference type="EMBL" id="JAUSUR010000003">
    <property type="protein sequence ID" value="MDQ0361223.1"/>
    <property type="molecule type" value="Genomic_DNA"/>
</dbReference>
<comment type="similarity">
    <text evidence="1">Belongs to the bactofilin family.</text>
</comment>
<feature type="coiled-coil region" evidence="2">
    <location>
        <begin position="132"/>
        <end position="192"/>
    </location>
</feature>
<keyword evidence="3" id="KW-1133">Transmembrane helix</keyword>
<keyword evidence="3" id="KW-0472">Membrane</keyword>
<dbReference type="InterPro" id="IPR007607">
    <property type="entry name" value="BacA/B"/>
</dbReference>
<dbReference type="Proteomes" id="UP001230220">
    <property type="component" value="Unassembled WGS sequence"/>
</dbReference>
<dbReference type="RefSeq" id="WP_307407762.1">
    <property type="nucleotide sequence ID" value="NZ_JAUSUR010000003.1"/>
</dbReference>
<keyword evidence="2" id="KW-0175">Coiled coil</keyword>